<protein>
    <submittedName>
        <fullName evidence="1">5445_t:CDS:1</fullName>
    </submittedName>
</protein>
<accession>A0ACA9RCJ4</accession>
<evidence type="ECO:0000313" key="2">
    <source>
        <dbReference type="Proteomes" id="UP000789920"/>
    </source>
</evidence>
<feature type="non-terminal residue" evidence="1">
    <location>
        <position position="41"/>
    </location>
</feature>
<keyword evidence="2" id="KW-1185">Reference proteome</keyword>
<dbReference type="EMBL" id="CAJVQC010048391">
    <property type="protein sequence ID" value="CAG8786161.1"/>
    <property type="molecule type" value="Genomic_DNA"/>
</dbReference>
<proteinExistence type="predicted"/>
<name>A0ACA9RCJ4_9GLOM</name>
<gene>
    <name evidence="1" type="ORF">RPERSI_LOCUS18333</name>
</gene>
<comment type="caution">
    <text evidence="1">The sequence shown here is derived from an EMBL/GenBank/DDBJ whole genome shotgun (WGS) entry which is preliminary data.</text>
</comment>
<evidence type="ECO:0000313" key="1">
    <source>
        <dbReference type="EMBL" id="CAG8786161.1"/>
    </source>
</evidence>
<sequence length="41" mass="4705">VEDFEDHSLHKANLDSKKYKLKIAFILTINSNKSHDLTAYG</sequence>
<reference evidence="1" key="1">
    <citation type="submission" date="2021-06" db="EMBL/GenBank/DDBJ databases">
        <authorList>
            <person name="Kallberg Y."/>
            <person name="Tangrot J."/>
            <person name="Rosling A."/>
        </authorList>
    </citation>
    <scope>NUCLEOTIDE SEQUENCE</scope>
    <source>
        <strain evidence="1">MA461A</strain>
    </source>
</reference>
<feature type="non-terminal residue" evidence="1">
    <location>
        <position position="1"/>
    </location>
</feature>
<dbReference type="Proteomes" id="UP000789920">
    <property type="component" value="Unassembled WGS sequence"/>
</dbReference>
<organism evidence="1 2">
    <name type="scientific">Racocetra persica</name>
    <dbReference type="NCBI Taxonomy" id="160502"/>
    <lineage>
        <taxon>Eukaryota</taxon>
        <taxon>Fungi</taxon>
        <taxon>Fungi incertae sedis</taxon>
        <taxon>Mucoromycota</taxon>
        <taxon>Glomeromycotina</taxon>
        <taxon>Glomeromycetes</taxon>
        <taxon>Diversisporales</taxon>
        <taxon>Gigasporaceae</taxon>
        <taxon>Racocetra</taxon>
    </lineage>
</organism>